<evidence type="ECO:0000313" key="1">
    <source>
        <dbReference type="EMBL" id="ART31007.1"/>
    </source>
</evidence>
<keyword evidence="1" id="KW-0496">Mitochondrion</keyword>
<geneLocation type="mitochondrion" evidence="1"/>
<proteinExistence type="predicted"/>
<organism evidence="1">
    <name type="scientific">Utricularia reniformis</name>
    <dbReference type="NCBI Taxonomy" id="192314"/>
    <lineage>
        <taxon>Eukaryota</taxon>
        <taxon>Viridiplantae</taxon>
        <taxon>Streptophyta</taxon>
        <taxon>Embryophyta</taxon>
        <taxon>Tracheophyta</taxon>
        <taxon>Spermatophyta</taxon>
        <taxon>Magnoliopsida</taxon>
        <taxon>eudicotyledons</taxon>
        <taxon>Gunneridae</taxon>
        <taxon>Pentapetalae</taxon>
        <taxon>asterids</taxon>
        <taxon>lamiids</taxon>
        <taxon>Lamiales</taxon>
        <taxon>Lentibulariaceae</taxon>
        <taxon>Utricularia</taxon>
    </lineage>
</organism>
<sequence length="63" mass="7274">MCILNYVDPSCLKLLAPTRHIYSKTFSPGSTLNYNSIHPGQRHPYSLFPVSMEELLLHRVHLH</sequence>
<dbReference type="AlphaFoldDB" id="A0A1Y0B0U6"/>
<protein>
    <submittedName>
        <fullName evidence="1">Uncharacterized protein</fullName>
    </submittedName>
</protein>
<name>A0A1Y0B0U6_9LAMI</name>
<dbReference type="EMBL" id="KY774314">
    <property type="protein sequence ID" value="ART31007.1"/>
    <property type="molecule type" value="Genomic_DNA"/>
</dbReference>
<accession>A0A1Y0B0U6</accession>
<gene>
    <name evidence="1" type="ORF">AEK19_MT0764</name>
</gene>
<reference evidence="1" key="1">
    <citation type="submission" date="2017-03" db="EMBL/GenBank/DDBJ databases">
        <title>The mitochondrial genome of the carnivorous plant Utricularia reniformis (Lentibulariaceae): structure, comparative analysis and evolutionary landmarks.</title>
        <authorList>
            <person name="Silva S.R."/>
            <person name="Alvarenga D.O."/>
            <person name="Michael T.P."/>
            <person name="Miranda V.F.O."/>
            <person name="Varani A.M."/>
        </authorList>
    </citation>
    <scope>NUCLEOTIDE SEQUENCE</scope>
</reference>